<evidence type="ECO:0000259" key="11">
    <source>
        <dbReference type="PROSITE" id="PS50089"/>
    </source>
</evidence>
<dbReference type="SMART" id="SM00184">
    <property type="entry name" value="RING"/>
    <property type="match status" value="1"/>
</dbReference>
<feature type="transmembrane region" description="Helical" evidence="10">
    <location>
        <begin position="26"/>
        <end position="49"/>
    </location>
</feature>
<dbReference type="PANTHER" id="PTHR46913:SF8">
    <property type="entry name" value="RING-TYPE E3 UBIQUITIN TRANSFERASE"/>
    <property type="match status" value="1"/>
</dbReference>
<dbReference type="Proteomes" id="UP001359559">
    <property type="component" value="Unassembled WGS sequence"/>
</dbReference>
<dbReference type="Pfam" id="PF13639">
    <property type="entry name" value="zf-RING_2"/>
    <property type="match status" value="1"/>
</dbReference>
<comment type="pathway">
    <text evidence="2">Protein modification; protein ubiquitination.</text>
</comment>
<evidence type="ECO:0000313" key="13">
    <source>
        <dbReference type="Proteomes" id="UP001359559"/>
    </source>
</evidence>
<dbReference type="InterPro" id="IPR044600">
    <property type="entry name" value="ATL1/ATL16-like"/>
</dbReference>
<comment type="caution">
    <text evidence="12">The sequence shown here is derived from an EMBL/GenBank/DDBJ whole genome shotgun (WGS) entry which is preliminary data.</text>
</comment>
<keyword evidence="4" id="KW-0808">Transferase</keyword>
<dbReference type="PANTHER" id="PTHR46913">
    <property type="entry name" value="RING-H2 FINGER PROTEIN ATL16"/>
    <property type="match status" value="1"/>
</dbReference>
<dbReference type="PROSITE" id="PS50089">
    <property type="entry name" value="ZF_RING_2"/>
    <property type="match status" value="1"/>
</dbReference>
<dbReference type="InterPro" id="IPR001841">
    <property type="entry name" value="Znf_RING"/>
</dbReference>
<evidence type="ECO:0000256" key="4">
    <source>
        <dbReference type="ARBA" id="ARBA00022679"/>
    </source>
</evidence>
<keyword evidence="10" id="KW-0812">Transmembrane</keyword>
<gene>
    <name evidence="12" type="ORF">RJT34_18846</name>
</gene>
<sequence length="351" mass="40051">MALNHHNPSYNLPHQTLPHSPQPSSLPIFAIIVPTIFVTAFILFTYLTLVTKCCSNLHQVNPLRWISILRGSGQQEDQDHFIALSPRMWNHGLDESAIREIPTFQFTKEDDDVNVNEMMNHQSMHHGCVVCLTEFQEQDMLKVLPNCSHAFHLDCIDIWLQTNANCPICRSSISGNTPCPLDHIIAPSSSPQNSQLLSNMGSDEDFVVIELGGEREQGVATLTFPRMEQERSDSNSRERLRKIEQKLVCMKPRKCHHHYVSIMGDECIDVRKKDEQFLSVQPIRRSFSMDSANDRQVYLDVQAIIQQQHNRNQNEASGSEDCNISRGRKSFFPFRYGRGSRIAVLPLENGI</sequence>
<dbReference type="InterPro" id="IPR013083">
    <property type="entry name" value="Znf_RING/FYVE/PHD"/>
</dbReference>
<dbReference type="EC" id="2.3.2.27" evidence="3"/>
<keyword evidence="5" id="KW-0479">Metal-binding</keyword>
<evidence type="ECO:0000256" key="2">
    <source>
        <dbReference type="ARBA" id="ARBA00004906"/>
    </source>
</evidence>
<accession>A0AAN9IPX8</accession>
<keyword evidence="8" id="KW-0862">Zinc</keyword>
<evidence type="ECO:0000256" key="8">
    <source>
        <dbReference type="ARBA" id="ARBA00022833"/>
    </source>
</evidence>
<dbReference type="EMBL" id="JAYKXN010000005">
    <property type="protein sequence ID" value="KAK7284107.1"/>
    <property type="molecule type" value="Genomic_DNA"/>
</dbReference>
<dbReference type="SUPFAM" id="SSF57850">
    <property type="entry name" value="RING/U-box"/>
    <property type="match status" value="1"/>
</dbReference>
<proteinExistence type="predicted"/>
<organism evidence="12 13">
    <name type="scientific">Clitoria ternatea</name>
    <name type="common">Butterfly pea</name>
    <dbReference type="NCBI Taxonomy" id="43366"/>
    <lineage>
        <taxon>Eukaryota</taxon>
        <taxon>Viridiplantae</taxon>
        <taxon>Streptophyta</taxon>
        <taxon>Embryophyta</taxon>
        <taxon>Tracheophyta</taxon>
        <taxon>Spermatophyta</taxon>
        <taxon>Magnoliopsida</taxon>
        <taxon>eudicotyledons</taxon>
        <taxon>Gunneridae</taxon>
        <taxon>Pentapetalae</taxon>
        <taxon>rosids</taxon>
        <taxon>fabids</taxon>
        <taxon>Fabales</taxon>
        <taxon>Fabaceae</taxon>
        <taxon>Papilionoideae</taxon>
        <taxon>50 kb inversion clade</taxon>
        <taxon>NPAAA clade</taxon>
        <taxon>indigoferoid/millettioid clade</taxon>
        <taxon>Phaseoleae</taxon>
        <taxon>Clitoria</taxon>
    </lineage>
</organism>
<dbReference type="GO" id="GO:0016567">
    <property type="term" value="P:protein ubiquitination"/>
    <property type="evidence" value="ECO:0007669"/>
    <property type="project" value="InterPro"/>
</dbReference>
<comment type="catalytic activity">
    <reaction evidence="1">
        <text>S-ubiquitinyl-[E2 ubiquitin-conjugating enzyme]-L-cysteine + [acceptor protein]-L-lysine = [E2 ubiquitin-conjugating enzyme]-L-cysteine + N(6)-ubiquitinyl-[acceptor protein]-L-lysine.</text>
        <dbReference type="EC" id="2.3.2.27"/>
    </reaction>
</comment>
<dbReference type="CDD" id="cd16461">
    <property type="entry name" value="RING-H2_EL5-like"/>
    <property type="match status" value="1"/>
</dbReference>
<dbReference type="Gene3D" id="3.30.40.10">
    <property type="entry name" value="Zinc/RING finger domain, C3HC4 (zinc finger)"/>
    <property type="match status" value="1"/>
</dbReference>
<evidence type="ECO:0000256" key="6">
    <source>
        <dbReference type="ARBA" id="ARBA00022771"/>
    </source>
</evidence>
<keyword evidence="7" id="KW-0833">Ubl conjugation pathway</keyword>
<dbReference type="GO" id="GO:0061630">
    <property type="term" value="F:ubiquitin protein ligase activity"/>
    <property type="evidence" value="ECO:0007669"/>
    <property type="project" value="UniProtKB-EC"/>
</dbReference>
<keyword evidence="10" id="KW-1133">Transmembrane helix</keyword>
<reference evidence="12 13" key="1">
    <citation type="submission" date="2024-01" db="EMBL/GenBank/DDBJ databases">
        <title>The genomes of 5 underutilized Papilionoideae crops provide insights into root nodulation and disease resistance.</title>
        <authorList>
            <person name="Yuan L."/>
        </authorList>
    </citation>
    <scope>NUCLEOTIDE SEQUENCE [LARGE SCALE GENOMIC DNA]</scope>
    <source>
        <strain evidence="12">LY-2023</strain>
        <tissue evidence="12">Leaf</tissue>
    </source>
</reference>
<dbReference type="AlphaFoldDB" id="A0AAN9IPX8"/>
<protein>
    <recommendedName>
        <fullName evidence="3">RING-type E3 ubiquitin transferase</fullName>
        <ecNumber evidence="3">2.3.2.27</ecNumber>
    </recommendedName>
</protein>
<evidence type="ECO:0000256" key="10">
    <source>
        <dbReference type="SAM" id="Phobius"/>
    </source>
</evidence>
<evidence type="ECO:0000256" key="3">
    <source>
        <dbReference type="ARBA" id="ARBA00012483"/>
    </source>
</evidence>
<evidence type="ECO:0000313" key="12">
    <source>
        <dbReference type="EMBL" id="KAK7284107.1"/>
    </source>
</evidence>
<feature type="domain" description="RING-type" evidence="11">
    <location>
        <begin position="128"/>
        <end position="170"/>
    </location>
</feature>
<dbReference type="GO" id="GO:0008270">
    <property type="term" value="F:zinc ion binding"/>
    <property type="evidence" value="ECO:0007669"/>
    <property type="project" value="UniProtKB-KW"/>
</dbReference>
<keyword evidence="6 9" id="KW-0863">Zinc-finger</keyword>
<name>A0AAN9IPX8_CLITE</name>
<keyword evidence="10" id="KW-0472">Membrane</keyword>
<evidence type="ECO:0000256" key="7">
    <source>
        <dbReference type="ARBA" id="ARBA00022786"/>
    </source>
</evidence>
<keyword evidence="13" id="KW-1185">Reference proteome</keyword>
<evidence type="ECO:0000256" key="9">
    <source>
        <dbReference type="PROSITE-ProRule" id="PRU00175"/>
    </source>
</evidence>
<evidence type="ECO:0000256" key="5">
    <source>
        <dbReference type="ARBA" id="ARBA00022723"/>
    </source>
</evidence>
<evidence type="ECO:0000256" key="1">
    <source>
        <dbReference type="ARBA" id="ARBA00000900"/>
    </source>
</evidence>